<organism evidence="2 3">
    <name type="scientific">Aquisalinus flavus</name>
    <dbReference type="NCBI Taxonomy" id="1526572"/>
    <lineage>
        <taxon>Bacteria</taxon>
        <taxon>Pseudomonadati</taxon>
        <taxon>Pseudomonadota</taxon>
        <taxon>Alphaproteobacteria</taxon>
        <taxon>Parvularculales</taxon>
        <taxon>Parvularculaceae</taxon>
        <taxon>Aquisalinus</taxon>
    </lineage>
</organism>
<reference evidence="2" key="2">
    <citation type="submission" date="2020-09" db="EMBL/GenBank/DDBJ databases">
        <authorList>
            <person name="Sun Q."/>
            <person name="Zhou Y."/>
        </authorList>
    </citation>
    <scope>NUCLEOTIDE SEQUENCE</scope>
    <source>
        <strain evidence="2">CGMCC 1.12921</strain>
    </source>
</reference>
<accession>A0A8J2V479</accession>
<name>A0A8J2V479_9PROT</name>
<evidence type="ECO:0000256" key="1">
    <source>
        <dbReference type="SAM" id="MobiDB-lite"/>
    </source>
</evidence>
<dbReference type="EMBL" id="BMGH01000001">
    <property type="protein sequence ID" value="GGC97465.1"/>
    <property type="molecule type" value="Genomic_DNA"/>
</dbReference>
<sequence length="64" mass="6265">MLSISQTAVAFGISGVSDMSGLLRVGAPVSQAQITEIALAGGSSPAMLTSSDQGESAAMAARPI</sequence>
<dbReference type="AlphaFoldDB" id="A0A8J2V479"/>
<feature type="region of interest" description="Disordered" evidence="1">
    <location>
        <begin position="45"/>
        <end position="64"/>
    </location>
</feature>
<comment type="caution">
    <text evidence="2">The sequence shown here is derived from an EMBL/GenBank/DDBJ whole genome shotgun (WGS) entry which is preliminary data.</text>
</comment>
<dbReference type="Proteomes" id="UP000613582">
    <property type="component" value="Unassembled WGS sequence"/>
</dbReference>
<proteinExistence type="predicted"/>
<reference evidence="2" key="1">
    <citation type="journal article" date="2014" name="Int. J. Syst. Evol. Microbiol.">
        <title>Complete genome sequence of Corynebacterium casei LMG S-19264T (=DSM 44701T), isolated from a smear-ripened cheese.</title>
        <authorList>
            <consortium name="US DOE Joint Genome Institute (JGI-PGF)"/>
            <person name="Walter F."/>
            <person name="Albersmeier A."/>
            <person name="Kalinowski J."/>
            <person name="Ruckert C."/>
        </authorList>
    </citation>
    <scope>NUCLEOTIDE SEQUENCE</scope>
    <source>
        <strain evidence="2">CGMCC 1.12921</strain>
    </source>
</reference>
<protein>
    <submittedName>
        <fullName evidence="2">Uncharacterized protein</fullName>
    </submittedName>
</protein>
<evidence type="ECO:0000313" key="2">
    <source>
        <dbReference type="EMBL" id="GGC97465.1"/>
    </source>
</evidence>
<keyword evidence="3" id="KW-1185">Reference proteome</keyword>
<evidence type="ECO:0000313" key="3">
    <source>
        <dbReference type="Proteomes" id="UP000613582"/>
    </source>
</evidence>
<gene>
    <name evidence="2" type="ORF">GCM10011342_02980</name>
</gene>